<protein>
    <submittedName>
        <fullName evidence="1">Uncharacterized protein</fullName>
    </submittedName>
</protein>
<evidence type="ECO:0000313" key="1">
    <source>
        <dbReference type="EnsemblMetazoa" id="AALB003883-PA"/>
    </source>
</evidence>
<dbReference type="VEuPathDB" id="VectorBase:AALB003883"/>
<dbReference type="Proteomes" id="UP000069272">
    <property type="component" value="Chromosome 3R"/>
</dbReference>
<organism evidence="1 2">
    <name type="scientific">Anopheles albimanus</name>
    <name type="common">New world malaria mosquito</name>
    <dbReference type="NCBI Taxonomy" id="7167"/>
    <lineage>
        <taxon>Eukaryota</taxon>
        <taxon>Metazoa</taxon>
        <taxon>Ecdysozoa</taxon>
        <taxon>Arthropoda</taxon>
        <taxon>Hexapoda</taxon>
        <taxon>Insecta</taxon>
        <taxon>Pterygota</taxon>
        <taxon>Neoptera</taxon>
        <taxon>Endopterygota</taxon>
        <taxon>Diptera</taxon>
        <taxon>Nematocera</taxon>
        <taxon>Culicoidea</taxon>
        <taxon>Culicidae</taxon>
        <taxon>Anophelinae</taxon>
        <taxon>Anopheles</taxon>
    </lineage>
</organism>
<reference evidence="1" key="2">
    <citation type="submission" date="2022-08" db="UniProtKB">
        <authorList>
            <consortium name="EnsemblMetazoa"/>
        </authorList>
    </citation>
    <scope>IDENTIFICATION</scope>
    <source>
        <strain evidence="1">STECLA/ALBI9_A</strain>
    </source>
</reference>
<sequence>MNYSIKIVKFLCLDAPYQRTLLHYCKTILRRNETAILSLNLTVPEVVNYMNVTVRVDYKFSTYRPFLFDAQVEGCEFLRTKTRDPASEMVYKNIFENLPDFATPCPHGNRSYYVNHWLETKNLPASVPAGDYRLTTTFAFKDGVTIIKIQTFLIKSSQQEAKFTIRITKFVCLDMPYQRTLVHHCRTILRRNQPTMLSLYATVPEVVNYMNVTVVVEYKFSTYRPFLFDTQVEGCEFLRTKTRDPASEMVYKNVFQNLPDFMQPCPHGNRSYRINYWMESKNLPASVPAGDYRITTTFTFKDGVTIIKIASYLTVRKKGIFRSMIEW</sequence>
<dbReference type="PANTHER" id="PTHR20898">
    <property type="entry name" value="DAEDALUS ON 3-RELATED-RELATED"/>
    <property type="match status" value="1"/>
</dbReference>
<dbReference type="InterPro" id="IPR010512">
    <property type="entry name" value="DUF1091"/>
</dbReference>
<dbReference type="SMART" id="SM00697">
    <property type="entry name" value="DM8"/>
    <property type="match status" value="2"/>
</dbReference>
<proteinExistence type="predicted"/>
<dbReference type="VEuPathDB" id="VectorBase:AALB20_028989"/>
<dbReference type="Pfam" id="PF06477">
    <property type="entry name" value="DUF1091"/>
    <property type="match status" value="2"/>
</dbReference>
<accession>A0A182FBK0</accession>
<name>A0A182FBK0_ANOAL</name>
<dbReference type="PANTHER" id="PTHR20898:SF0">
    <property type="entry name" value="DAEDALUS ON 3-RELATED"/>
    <property type="match status" value="1"/>
</dbReference>
<dbReference type="EnsemblMetazoa" id="AALB003883-RA">
    <property type="protein sequence ID" value="AALB003883-PA"/>
    <property type="gene ID" value="AALB003883"/>
</dbReference>
<dbReference type="VEuPathDB" id="VectorBase:AALB20_030614"/>
<reference evidence="1 2" key="1">
    <citation type="journal article" date="2017" name="G3 (Bethesda)">
        <title>The Physical Genome Mapping of Anopheles albimanus Corrected Scaffold Misassemblies and Identified Interarm Rearrangements in Genus Anopheles.</title>
        <authorList>
            <person name="Artemov G.N."/>
            <person name="Peery A.N."/>
            <person name="Jiang X."/>
            <person name="Tu Z."/>
            <person name="Stegniy V.N."/>
            <person name="Sharakhova M.V."/>
            <person name="Sharakhov I.V."/>
        </authorList>
    </citation>
    <scope>NUCLEOTIDE SEQUENCE [LARGE SCALE GENOMIC DNA]</scope>
    <source>
        <strain evidence="1 2">ALBI9_A</strain>
    </source>
</reference>
<keyword evidence="2" id="KW-1185">Reference proteome</keyword>
<evidence type="ECO:0000313" key="2">
    <source>
        <dbReference type="Proteomes" id="UP000069272"/>
    </source>
</evidence>
<dbReference type="AlphaFoldDB" id="A0A182FBK0"/>